<proteinExistence type="predicted"/>
<dbReference type="PATRIC" id="fig|129140.3.peg.838"/>
<reference evidence="2 3" key="1">
    <citation type="submission" date="2015-09" db="EMBL/GenBank/DDBJ databases">
        <title>Genome announcement of multiple Pseudomonas syringae strains.</title>
        <authorList>
            <person name="Thakur S."/>
            <person name="Wang P.W."/>
            <person name="Gong Y."/>
            <person name="Weir B.S."/>
            <person name="Guttman D.S."/>
        </authorList>
    </citation>
    <scope>NUCLEOTIDE SEQUENCE [LARGE SCALE GENOMIC DNA]</scope>
    <source>
        <strain evidence="2 3">ICMP4091</strain>
    </source>
</reference>
<organism evidence="2 3">
    <name type="scientific">Pseudomonas syringae pv. tagetis</name>
    <dbReference type="NCBI Taxonomy" id="129140"/>
    <lineage>
        <taxon>Bacteria</taxon>
        <taxon>Pseudomonadati</taxon>
        <taxon>Pseudomonadota</taxon>
        <taxon>Gammaproteobacteria</taxon>
        <taxon>Pseudomonadales</taxon>
        <taxon>Pseudomonadaceae</taxon>
        <taxon>Pseudomonas</taxon>
    </lineage>
</organism>
<protein>
    <submittedName>
        <fullName evidence="2">Transposase IS66</fullName>
    </submittedName>
</protein>
<feature type="domain" description="Transposase IS66 central" evidence="1">
    <location>
        <begin position="1"/>
        <end position="45"/>
    </location>
</feature>
<sequence length="59" mass="6743">MAKLKAWMDKTQPEVTAQSALGKAVNYLANNWTRLERYIEAGFYPSTITLPNEQSERLP</sequence>
<accession>A0A0Q0EGS2</accession>
<dbReference type="EMBL" id="LJRM01000104">
    <property type="protein sequence ID" value="KPY85474.1"/>
    <property type="molecule type" value="Genomic_DNA"/>
</dbReference>
<dbReference type="InterPro" id="IPR004291">
    <property type="entry name" value="Transposase_IS66_central"/>
</dbReference>
<dbReference type="Proteomes" id="UP000050474">
    <property type="component" value="Unassembled WGS sequence"/>
</dbReference>
<dbReference type="AlphaFoldDB" id="A0A0Q0EGS2"/>
<gene>
    <name evidence="2" type="ORF">ALO44_101265</name>
</gene>
<name>A0A0Q0EGS2_9PSED</name>
<evidence type="ECO:0000259" key="1">
    <source>
        <dbReference type="Pfam" id="PF03050"/>
    </source>
</evidence>
<evidence type="ECO:0000313" key="3">
    <source>
        <dbReference type="Proteomes" id="UP000050474"/>
    </source>
</evidence>
<evidence type="ECO:0000313" key="2">
    <source>
        <dbReference type="EMBL" id="KPY85474.1"/>
    </source>
</evidence>
<comment type="caution">
    <text evidence="2">The sequence shown here is derived from an EMBL/GenBank/DDBJ whole genome shotgun (WGS) entry which is preliminary data.</text>
</comment>
<dbReference type="Pfam" id="PF03050">
    <property type="entry name" value="DDE_Tnp_IS66"/>
    <property type="match status" value="1"/>
</dbReference>